<feature type="transmembrane region" description="Helical" evidence="6">
    <location>
        <begin position="480"/>
        <end position="500"/>
    </location>
</feature>
<organism evidence="7 8">
    <name type="scientific">Weissella muntiaci</name>
    <dbReference type="NCBI Taxonomy" id="2508881"/>
    <lineage>
        <taxon>Bacteria</taxon>
        <taxon>Bacillati</taxon>
        <taxon>Bacillota</taxon>
        <taxon>Bacilli</taxon>
        <taxon>Lactobacillales</taxon>
        <taxon>Lactobacillaceae</taxon>
        <taxon>Weissella</taxon>
    </lineage>
</organism>
<comment type="caution">
    <text evidence="7">The sequence shown here is derived from an EMBL/GenBank/DDBJ whole genome shotgun (WGS) entry which is preliminary data.</text>
</comment>
<feature type="transmembrane region" description="Helical" evidence="6">
    <location>
        <begin position="318"/>
        <end position="338"/>
    </location>
</feature>
<evidence type="ECO:0000256" key="5">
    <source>
        <dbReference type="ARBA" id="ARBA00023136"/>
    </source>
</evidence>
<feature type="transmembrane region" description="Helical" evidence="6">
    <location>
        <begin position="200"/>
        <end position="219"/>
    </location>
</feature>
<feature type="transmembrane region" description="Helical" evidence="6">
    <location>
        <begin position="448"/>
        <end position="468"/>
    </location>
</feature>
<keyword evidence="4 6" id="KW-1133">Transmembrane helix</keyword>
<proteinExistence type="predicted"/>
<feature type="transmembrane region" description="Helical" evidence="6">
    <location>
        <begin position="145"/>
        <end position="169"/>
    </location>
</feature>
<sequence length="501" mass="53990">MGEEKKHKLRMPSAYSILFMITAIIAILTWIIPAGKYQTNADGQIIPGTYTAVASHAQGIWDVLMAPINGMLGNATTDGAITISLFILIIGGFLGVVNSTNSLNAGIASLLKRFSGKEKMLIPILMVLFALGGSTYGMAEETIPLYALVIPVMMAVGYDAIVAISVVLVGSQVGCLASTVNPFATGVASQTLGISVGDGMGLRVIMLVVLLGISIWYTMHYANKIKKDPTKSLLYSQRKEDEVHFDTSELANFEGISRTQKRVNVLFFASFIIMIVSLVPWDQLNEHWTFFDNLTKWLVGIPVLGKVLGTDMVPLGQWYFAEISMLFMLMAIVIAVVARMAENKFVSAFMNGASEMIGVALVVAVARGIQVVMNDGMITGTVLHFGEQALQGLPSGIFIVLTYIFYIPMSFLIPSTSGLAAATMGIMGPMGTFAHVDKSLVVTAYQSASGLINLITPTSAIVMGALTIGRTNILVWIKYTWKLILMLFIATCVLLVIGTLI</sequence>
<feature type="transmembrane region" description="Helical" evidence="6">
    <location>
        <begin position="12"/>
        <end position="32"/>
    </location>
</feature>
<evidence type="ECO:0000256" key="2">
    <source>
        <dbReference type="ARBA" id="ARBA00022475"/>
    </source>
</evidence>
<evidence type="ECO:0000256" key="3">
    <source>
        <dbReference type="ARBA" id="ARBA00022692"/>
    </source>
</evidence>
<feature type="transmembrane region" description="Helical" evidence="6">
    <location>
        <begin position="120"/>
        <end position="139"/>
    </location>
</feature>
<evidence type="ECO:0000256" key="6">
    <source>
        <dbReference type="SAM" id="Phobius"/>
    </source>
</evidence>
<name>A0A6C2C461_9LACO</name>
<reference evidence="7 8" key="1">
    <citation type="submission" date="2019-01" db="EMBL/GenBank/DDBJ databases">
        <title>Weissella sp. nov., a novel lactic acid bacterium isolated from animal feces.</title>
        <authorList>
            <person name="Wang L.-T."/>
        </authorList>
    </citation>
    <scope>NUCLEOTIDE SEQUENCE [LARGE SCALE GENOMIC DNA]</scope>
    <source>
        <strain evidence="7 8">8H-2</strain>
    </source>
</reference>
<evidence type="ECO:0000313" key="8">
    <source>
        <dbReference type="Proteomes" id="UP000371977"/>
    </source>
</evidence>
<dbReference type="InterPro" id="IPR051679">
    <property type="entry name" value="DASS-Related_Transporters"/>
</dbReference>
<dbReference type="OrthoDB" id="255482at2"/>
<feature type="transmembrane region" description="Helical" evidence="6">
    <location>
        <begin position="389"/>
        <end position="406"/>
    </location>
</feature>
<dbReference type="EMBL" id="SDGZ01000024">
    <property type="protein sequence ID" value="TYC48105.1"/>
    <property type="molecule type" value="Genomic_DNA"/>
</dbReference>
<feature type="transmembrane region" description="Helical" evidence="6">
    <location>
        <begin position="176"/>
        <end position="194"/>
    </location>
</feature>
<dbReference type="Proteomes" id="UP000371977">
    <property type="component" value="Unassembled WGS sequence"/>
</dbReference>
<keyword evidence="3 6" id="KW-0812">Transmembrane</keyword>
<evidence type="ECO:0000313" key="7">
    <source>
        <dbReference type="EMBL" id="TYC48105.1"/>
    </source>
</evidence>
<keyword evidence="8" id="KW-1185">Reference proteome</keyword>
<keyword evidence="2" id="KW-1003">Cell membrane</keyword>
<gene>
    <name evidence="7" type="ORF">ESZ50_10050</name>
</gene>
<feature type="transmembrane region" description="Helical" evidence="6">
    <location>
        <begin position="79"/>
        <end position="99"/>
    </location>
</feature>
<protein>
    <submittedName>
        <fullName evidence="7">YfcC family protein</fullName>
    </submittedName>
</protein>
<dbReference type="InterPro" id="IPR018385">
    <property type="entry name" value="C4_dicarb_anaerob_car-like"/>
</dbReference>
<comment type="subcellular location">
    <subcellularLocation>
        <location evidence="1">Cell membrane</location>
        <topology evidence="1">Multi-pass membrane protein</topology>
    </subcellularLocation>
</comment>
<dbReference type="PANTHER" id="PTHR43652">
    <property type="entry name" value="BASIC AMINO ACID ANTIPORTER YFCC-RELATED"/>
    <property type="match status" value="1"/>
</dbReference>
<dbReference type="RefSeq" id="WP_148623594.1">
    <property type="nucleotide sequence ID" value="NZ_SDGZ01000024.1"/>
</dbReference>
<feature type="transmembrane region" description="Helical" evidence="6">
    <location>
        <begin position="263"/>
        <end position="281"/>
    </location>
</feature>
<keyword evidence="5 6" id="KW-0472">Membrane</keyword>
<evidence type="ECO:0000256" key="4">
    <source>
        <dbReference type="ARBA" id="ARBA00022989"/>
    </source>
</evidence>
<evidence type="ECO:0000256" key="1">
    <source>
        <dbReference type="ARBA" id="ARBA00004651"/>
    </source>
</evidence>
<feature type="transmembrane region" description="Helical" evidence="6">
    <location>
        <begin position="418"/>
        <end position="436"/>
    </location>
</feature>
<dbReference type="GO" id="GO:0005886">
    <property type="term" value="C:plasma membrane"/>
    <property type="evidence" value="ECO:0007669"/>
    <property type="project" value="UniProtKB-SubCell"/>
</dbReference>
<dbReference type="AlphaFoldDB" id="A0A6C2C461"/>
<feature type="transmembrane region" description="Helical" evidence="6">
    <location>
        <begin position="345"/>
        <end position="369"/>
    </location>
</feature>
<dbReference type="PANTHER" id="PTHR43652:SF6">
    <property type="entry name" value="ARGININE REPRESSOR"/>
    <property type="match status" value="1"/>
</dbReference>
<dbReference type="Pfam" id="PF03606">
    <property type="entry name" value="DcuC"/>
    <property type="match status" value="1"/>
</dbReference>
<accession>A0A6C2C461</accession>